<protein>
    <submittedName>
        <fullName evidence="1">Uncharacterized protein</fullName>
    </submittedName>
</protein>
<gene>
    <name evidence="1" type="ORF">F4820DRAFT_248786</name>
</gene>
<reference evidence="1 2" key="1">
    <citation type="journal article" date="2022" name="New Phytol.">
        <title>Ecological generalism drives hyperdiversity of secondary metabolite gene clusters in xylarialean endophytes.</title>
        <authorList>
            <person name="Franco M.E.E."/>
            <person name="Wisecaver J.H."/>
            <person name="Arnold A.E."/>
            <person name="Ju Y.M."/>
            <person name="Slot J.C."/>
            <person name="Ahrendt S."/>
            <person name="Moore L.P."/>
            <person name="Eastman K.E."/>
            <person name="Scott K."/>
            <person name="Konkel Z."/>
            <person name="Mondo S.J."/>
            <person name="Kuo A."/>
            <person name="Hayes R.D."/>
            <person name="Haridas S."/>
            <person name="Andreopoulos B."/>
            <person name="Riley R."/>
            <person name="LaButti K."/>
            <person name="Pangilinan J."/>
            <person name="Lipzen A."/>
            <person name="Amirebrahimi M."/>
            <person name="Yan J."/>
            <person name="Adam C."/>
            <person name="Keymanesh K."/>
            <person name="Ng V."/>
            <person name="Louie K."/>
            <person name="Northen T."/>
            <person name="Drula E."/>
            <person name="Henrissat B."/>
            <person name="Hsieh H.M."/>
            <person name="Youens-Clark K."/>
            <person name="Lutzoni F."/>
            <person name="Miadlikowska J."/>
            <person name="Eastwood D.C."/>
            <person name="Hamelin R.C."/>
            <person name="Grigoriev I.V."/>
            <person name="U'Ren J.M."/>
        </authorList>
    </citation>
    <scope>NUCLEOTIDE SEQUENCE [LARGE SCALE GENOMIC DNA]</scope>
    <source>
        <strain evidence="1 2">CBS 119005</strain>
    </source>
</reference>
<comment type="caution">
    <text evidence="1">The sequence shown here is derived from an EMBL/GenBank/DDBJ whole genome shotgun (WGS) entry which is preliminary data.</text>
</comment>
<dbReference type="Proteomes" id="UP001497700">
    <property type="component" value="Unassembled WGS sequence"/>
</dbReference>
<dbReference type="EMBL" id="MU393458">
    <property type="protein sequence ID" value="KAI4866478.1"/>
    <property type="molecule type" value="Genomic_DNA"/>
</dbReference>
<name>A0ACB9Z4R0_9PEZI</name>
<keyword evidence="2" id="KW-1185">Reference proteome</keyword>
<organism evidence="1 2">
    <name type="scientific">Hypoxylon rubiginosum</name>
    <dbReference type="NCBI Taxonomy" id="110542"/>
    <lineage>
        <taxon>Eukaryota</taxon>
        <taxon>Fungi</taxon>
        <taxon>Dikarya</taxon>
        <taxon>Ascomycota</taxon>
        <taxon>Pezizomycotina</taxon>
        <taxon>Sordariomycetes</taxon>
        <taxon>Xylariomycetidae</taxon>
        <taxon>Xylariales</taxon>
        <taxon>Hypoxylaceae</taxon>
        <taxon>Hypoxylon</taxon>
    </lineage>
</organism>
<accession>A0ACB9Z4R0</accession>
<proteinExistence type="predicted"/>
<evidence type="ECO:0000313" key="1">
    <source>
        <dbReference type="EMBL" id="KAI4866478.1"/>
    </source>
</evidence>
<evidence type="ECO:0000313" key="2">
    <source>
        <dbReference type="Proteomes" id="UP001497700"/>
    </source>
</evidence>
<sequence>MVSLWPWKGHDSSTSSFEKTLSTLSTKIATTQAHLDRARSNARRIKVLWTLYLTFAYLVYAIVLTLVVGWQNLGPWEWTGMAGGPVLIYLVRTLTNAYFSFRIDTLESRLKDQQAERAKTIQKLKDATKYDSTLELLEKYGGEKRNQPKQQGPGVDERDGEQKRGPGKKGRQSTGSSTPGGRTNLPPPPTANIQRAPQPPLVASPQQQSSYPIPRPHAPEQPTEEFAPNAGPLPPTYAQYNMNSGPPHWYDRIMDLMLGEDEMAPKNRIVLICQNCRLVNGQAPPGTRTLAELGKWKCISCGTINGEVDEGKKIVREVLESKKSNPYLKSEDRDSDLSSDLVRVENDNEEGNTDGEEAPPAPEQPSVRHRNKKSQVVP</sequence>